<protein>
    <submittedName>
        <fullName evidence="5">Transporter substrate-binding domain-containing protein</fullName>
    </submittedName>
</protein>
<accession>A0A6H9SCN6</accession>
<dbReference type="RefSeq" id="WP_151152734.1">
    <property type="nucleotide sequence ID" value="NZ_VZPQ01000200.1"/>
</dbReference>
<evidence type="ECO:0000313" key="5">
    <source>
        <dbReference type="EMBL" id="KAB0558141.1"/>
    </source>
</evidence>
<evidence type="ECO:0000256" key="2">
    <source>
        <dbReference type="ARBA" id="ARBA00022729"/>
    </source>
</evidence>
<reference evidence="5 6" key="1">
    <citation type="submission" date="2019-09" db="EMBL/GenBank/DDBJ databases">
        <title>Draft genome sequences of 48 bacterial type strains from the CCUG.</title>
        <authorList>
            <person name="Tunovic T."/>
            <person name="Pineiro-Iglesias B."/>
            <person name="Unosson C."/>
            <person name="Inganas E."/>
            <person name="Ohlen M."/>
            <person name="Cardew S."/>
            <person name="Jensie-Markopoulos S."/>
            <person name="Salva-Serra F."/>
            <person name="Jaen-Luchoro D."/>
            <person name="Karlsson R."/>
            <person name="Svensson-Stadler L."/>
            <person name="Chun J."/>
            <person name="Moore E."/>
        </authorList>
    </citation>
    <scope>NUCLEOTIDE SEQUENCE [LARGE SCALE GENOMIC DNA]</scope>
    <source>
        <strain evidence="5 6">CCUG 51524</strain>
    </source>
</reference>
<dbReference type="CDD" id="cd13705">
    <property type="entry name" value="PBP2_BvgS_D1"/>
    <property type="match status" value="1"/>
</dbReference>
<evidence type="ECO:0000256" key="1">
    <source>
        <dbReference type="ARBA" id="ARBA00010333"/>
    </source>
</evidence>
<comment type="caution">
    <text evidence="5">The sequence shown here is derived from an EMBL/GenBank/DDBJ whole genome shotgun (WGS) entry which is preliminary data.</text>
</comment>
<evidence type="ECO:0000313" key="6">
    <source>
        <dbReference type="Proteomes" id="UP000423257"/>
    </source>
</evidence>
<feature type="chain" id="PRO_5026083654" evidence="3">
    <location>
        <begin position="26"/>
        <end position="194"/>
    </location>
</feature>
<dbReference type="AlphaFoldDB" id="A0A6H9SCN6"/>
<sequence length="194" mass="20997">MMLLLRTGLVALLLGSLSVVPPVGAAPEALQVLGRSNVSDYSVSLDDADWTWLRQKGPLQLGASAPDYAPFSITGNGRDYEGLTADYAQLLGQLLHVKVQVQRYPSRAESLQALRGGEIDMLGTANGFEAADRDLAMSQAYADDLPTLVARIDDSQDLPTDLAGKRVAMLYHYLPPETVEAFYPEASLRLFPST</sequence>
<dbReference type="InterPro" id="IPR001638">
    <property type="entry name" value="Solute-binding_3/MltF_N"/>
</dbReference>
<dbReference type="PANTHER" id="PTHR35936">
    <property type="entry name" value="MEMBRANE-BOUND LYTIC MUREIN TRANSGLYCOSYLASE F"/>
    <property type="match status" value="1"/>
</dbReference>
<evidence type="ECO:0000256" key="3">
    <source>
        <dbReference type="SAM" id="SignalP"/>
    </source>
</evidence>
<dbReference type="SUPFAM" id="SSF53850">
    <property type="entry name" value="Periplasmic binding protein-like II"/>
    <property type="match status" value="1"/>
</dbReference>
<dbReference type="Proteomes" id="UP000423257">
    <property type="component" value="Unassembled WGS sequence"/>
</dbReference>
<organism evidence="5 6">
    <name type="scientific">Pseudomonas palleroniana</name>
    <dbReference type="NCBI Taxonomy" id="191390"/>
    <lineage>
        <taxon>Bacteria</taxon>
        <taxon>Pseudomonadati</taxon>
        <taxon>Pseudomonadota</taxon>
        <taxon>Gammaproteobacteria</taxon>
        <taxon>Pseudomonadales</taxon>
        <taxon>Pseudomonadaceae</taxon>
        <taxon>Pseudomonas</taxon>
    </lineage>
</organism>
<keyword evidence="2 3" id="KW-0732">Signal</keyword>
<feature type="signal peptide" evidence="3">
    <location>
        <begin position="1"/>
        <end position="25"/>
    </location>
</feature>
<feature type="domain" description="Solute-binding protein family 3/N-terminal" evidence="4">
    <location>
        <begin position="64"/>
        <end position="153"/>
    </location>
</feature>
<dbReference type="Pfam" id="PF00497">
    <property type="entry name" value="SBP_bac_3"/>
    <property type="match status" value="1"/>
</dbReference>
<comment type="similarity">
    <text evidence="1">Belongs to the bacterial solute-binding protein 3 family.</text>
</comment>
<evidence type="ECO:0000259" key="4">
    <source>
        <dbReference type="Pfam" id="PF00497"/>
    </source>
</evidence>
<proteinExistence type="inferred from homology"/>
<dbReference type="InterPro" id="IPR049870">
    <property type="entry name" value="BvgS-like_periplasmic1"/>
</dbReference>
<feature type="non-terminal residue" evidence="5">
    <location>
        <position position="194"/>
    </location>
</feature>
<dbReference type="Gene3D" id="3.40.190.10">
    <property type="entry name" value="Periplasmic binding protein-like II"/>
    <property type="match status" value="2"/>
</dbReference>
<name>A0A6H9SCN6_9PSED</name>
<dbReference type="PANTHER" id="PTHR35936:SF32">
    <property type="entry name" value="MEMBRANE-BOUND LYTIC MUREIN TRANSGLYCOSYLASE F"/>
    <property type="match status" value="1"/>
</dbReference>
<dbReference type="EMBL" id="VZPQ01000200">
    <property type="protein sequence ID" value="KAB0558141.1"/>
    <property type="molecule type" value="Genomic_DNA"/>
</dbReference>
<gene>
    <name evidence="5" type="ORF">F7R03_28875</name>
</gene>